<accession>C0ES31</accession>
<protein>
    <submittedName>
        <fullName evidence="2">Uncharacterized protein</fullName>
    </submittedName>
</protein>
<evidence type="ECO:0000313" key="3">
    <source>
        <dbReference type="Proteomes" id="UP000003174"/>
    </source>
</evidence>
<evidence type="ECO:0000256" key="1">
    <source>
        <dbReference type="SAM" id="Phobius"/>
    </source>
</evidence>
<keyword evidence="1" id="KW-1133">Transmembrane helix</keyword>
<keyword evidence="1" id="KW-0812">Transmembrane</keyword>
<dbReference type="Proteomes" id="UP000003174">
    <property type="component" value="Unassembled WGS sequence"/>
</dbReference>
<gene>
    <name evidence="2" type="ORF">EUBHAL_00185</name>
</gene>
<proteinExistence type="predicted"/>
<reference evidence="2 3" key="1">
    <citation type="submission" date="2009-01" db="EMBL/GenBank/DDBJ databases">
        <authorList>
            <person name="Fulton L."/>
            <person name="Clifton S."/>
            <person name="Fulton B."/>
            <person name="Xu J."/>
            <person name="Minx P."/>
            <person name="Pepin K.H."/>
            <person name="Johnson M."/>
            <person name="Bhonagiri V."/>
            <person name="Nash W.E."/>
            <person name="Mardis E.R."/>
            <person name="Wilson R.K."/>
        </authorList>
    </citation>
    <scope>NUCLEOTIDE SEQUENCE [LARGE SCALE GENOMIC DNA]</scope>
    <source>
        <strain evidence="2 3">DSM 3353</strain>
    </source>
</reference>
<sequence>MMYILYNTFSYLQAGNIKNVVVQDIKFTFRAIVLEKYEKKHIIQNVLCILHNPVESEYVLWFFAFDGLFFIILYYRDFILS</sequence>
<organism evidence="2 3">
    <name type="scientific">Anaerobutyricum hallii DSM 3353</name>
    <dbReference type="NCBI Taxonomy" id="411469"/>
    <lineage>
        <taxon>Bacteria</taxon>
        <taxon>Bacillati</taxon>
        <taxon>Bacillota</taxon>
        <taxon>Clostridia</taxon>
        <taxon>Lachnospirales</taxon>
        <taxon>Lachnospiraceae</taxon>
        <taxon>Anaerobutyricum</taxon>
    </lineage>
</organism>
<keyword evidence="1" id="KW-0472">Membrane</keyword>
<dbReference type="AlphaFoldDB" id="C0ES31"/>
<reference evidence="2 3" key="2">
    <citation type="submission" date="2009-02" db="EMBL/GenBank/DDBJ databases">
        <title>Draft genome sequence of Eubacterium hallii (DSM 3353).</title>
        <authorList>
            <person name="Sudarsanam P."/>
            <person name="Ley R."/>
            <person name="Guruge J."/>
            <person name="Turnbaugh P.J."/>
            <person name="Mahowald M."/>
            <person name="Liep D."/>
            <person name="Gordon J."/>
        </authorList>
    </citation>
    <scope>NUCLEOTIDE SEQUENCE [LARGE SCALE GENOMIC DNA]</scope>
    <source>
        <strain evidence="2 3">DSM 3353</strain>
    </source>
</reference>
<evidence type="ECO:0000313" key="2">
    <source>
        <dbReference type="EMBL" id="EEG37943.1"/>
    </source>
</evidence>
<feature type="transmembrane region" description="Helical" evidence="1">
    <location>
        <begin position="58"/>
        <end position="75"/>
    </location>
</feature>
<comment type="caution">
    <text evidence="2">The sequence shown here is derived from an EMBL/GenBank/DDBJ whole genome shotgun (WGS) entry which is preliminary data.</text>
</comment>
<name>C0ES31_9FIRM</name>
<dbReference type="EMBL" id="ACEP01000011">
    <property type="protein sequence ID" value="EEG37943.1"/>
    <property type="molecule type" value="Genomic_DNA"/>
</dbReference>